<name>A0A9Q1CC10_HOLLE</name>
<proteinExistence type="predicted"/>
<feature type="domain" description="SCP" evidence="2">
    <location>
        <begin position="69"/>
        <end position="225"/>
    </location>
</feature>
<dbReference type="InterPro" id="IPR002413">
    <property type="entry name" value="V5_allergen-like"/>
</dbReference>
<evidence type="ECO:0000313" key="3">
    <source>
        <dbReference type="EMBL" id="KAJ8042536.1"/>
    </source>
</evidence>
<dbReference type="InterPro" id="IPR018244">
    <property type="entry name" value="Allrgn_V5/Tpx1_CS"/>
</dbReference>
<dbReference type="PRINTS" id="PR00838">
    <property type="entry name" value="V5ALLERGEN"/>
</dbReference>
<organism evidence="3 4">
    <name type="scientific">Holothuria leucospilota</name>
    <name type="common">Black long sea cucumber</name>
    <name type="synonym">Mertensiothuria leucospilota</name>
    <dbReference type="NCBI Taxonomy" id="206669"/>
    <lineage>
        <taxon>Eukaryota</taxon>
        <taxon>Metazoa</taxon>
        <taxon>Echinodermata</taxon>
        <taxon>Eleutherozoa</taxon>
        <taxon>Echinozoa</taxon>
        <taxon>Holothuroidea</taxon>
        <taxon>Aspidochirotacea</taxon>
        <taxon>Aspidochirotida</taxon>
        <taxon>Holothuriidae</taxon>
        <taxon>Holothuria</taxon>
    </lineage>
</organism>
<gene>
    <name evidence="3" type="ORF">HOLleu_13613</name>
</gene>
<dbReference type="InterPro" id="IPR001283">
    <property type="entry name" value="CRISP-related"/>
</dbReference>
<dbReference type="Pfam" id="PF00188">
    <property type="entry name" value="CAP"/>
    <property type="match status" value="1"/>
</dbReference>
<feature type="chain" id="PRO_5040295900" evidence="1">
    <location>
        <begin position="20"/>
        <end position="338"/>
    </location>
</feature>
<evidence type="ECO:0000256" key="1">
    <source>
        <dbReference type="SAM" id="SignalP"/>
    </source>
</evidence>
<dbReference type="Proteomes" id="UP001152320">
    <property type="component" value="Chromosome 5"/>
</dbReference>
<dbReference type="InterPro" id="IPR035940">
    <property type="entry name" value="CAP_sf"/>
</dbReference>
<dbReference type="PROSITE" id="PS01010">
    <property type="entry name" value="CRISP_2"/>
    <property type="match status" value="1"/>
</dbReference>
<dbReference type="GO" id="GO:0005576">
    <property type="term" value="C:extracellular region"/>
    <property type="evidence" value="ECO:0007669"/>
    <property type="project" value="InterPro"/>
</dbReference>
<dbReference type="SMART" id="SM00198">
    <property type="entry name" value="SCP"/>
    <property type="match status" value="1"/>
</dbReference>
<dbReference type="AlphaFoldDB" id="A0A9Q1CC10"/>
<evidence type="ECO:0000259" key="2">
    <source>
        <dbReference type="SMART" id="SM00198"/>
    </source>
</evidence>
<dbReference type="InterPro" id="IPR014044">
    <property type="entry name" value="CAP_dom"/>
</dbReference>
<accession>A0A9Q1CC10</accession>
<reference evidence="3" key="1">
    <citation type="submission" date="2021-10" db="EMBL/GenBank/DDBJ databases">
        <title>Tropical sea cucumber genome reveals ecological adaptation and Cuvierian tubules defense mechanism.</title>
        <authorList>
            <person name="Chen T."/>
        </authorList>
    </citation>
    <scope>NUCLEOTIDE SEQUENCE</scope>
    <source>
        <strain evidence="3">Nanhai2018</strain>
        <tissue evidence="3">Muscle</tissue>
    </source>
</reference>
<sequence length="338" mass="37763">MGLVLPYLFLIFVIGPSIAADEEHISIIAPGDIPEMTPEDIVKRHEDTLIPRLYARNSDQFGGSSYTREEERKLLSSHNEYRKSVNPSASNMDEMKWSVELAKLAQQWSEACVYEHPSRISNPEYNGLGQNLYIKYFDRGGDNPPNPVTQPVTLWYNEDKDYHYELGSCSAGRVCGHYTQVVWASTTEVGCGIAFCPEAITHSGQTFEDAWLVTCNYNPGGNFRGQKPYAAGTPCSQCPNGFCKDGLCSDCDPSEEGCECMIQCQNCGRKNNNKCTCECPDGYHGITCEKTCEDTHRYCGSNPGWPTFWCHNARFPFVDLYCPKMCGVCTPGPEMTNC</sequence>
<keyword evidence="1" id="KW-0732">Signal</keyword>
<dbReference type="PANTHER" id="PTHR10334">
    <property type="entry name" value="CYSTEINE-RICH SECRETORY PROTEIN-RELATED"/>
    <property type="match status" value="1"/>
</dbReference>
<dbReference type="Gene3D" id="3.40.33.10">
    <property type="entry name" value="CAP"/>
    <property type="match status" value="1"/>
</dbReference>
<feature type="signal peptide" evidence="1">
    <location>
        <begin position="1"/>
        <end position="19"/>
    </location>
</feature>
<comment type="caution">
    <text evidence="3">The sequence shown here is derived from an EMBL/GenBank/DDBJ whole genome shotgun (WGS) entry which is preliminary data.</text>
</comment>
<dbReference type="PROSITE" id="PS01009">
    <property type="entry name" value="CRISP_1"/>
    <property type="match status" value="1"/>
</dbReference>
<keyword evidence="4" id="KW-1185">Reference proteome</keyword>
<dbReference type="SUPFAM" id="SSF55797">
    <property type="entry name" value="PR-1-like"/>
    <property type="match status" value="1"/>
</dbReference>
<protein>
    <submittedName>
        <fullName evidence="3">Peptidase inhibitor 16</fullName>
    </submittedName>
</protein>
<dbReference type="OrthoDB" id="737510at2759"/>
<dbReference type="EMBL" id="JAIZAY010000005">
    <property type="protein sequence ID" value="KAJ8042536.1"/>
    <property type="molecule type" value="Genomic_DNA"/>
</dbReference>
<dbReference type="PRINTS" id="PR00837">
    <property type="entry name" value="V5TPXLIKE"/>
</dbReference>
<evidence type="ECO:0000313" key="4">
    <source>
        <dbReference type="Proteomes" id="UP001152320"/>
    </source>
</evidence>